<reference evidence="3" key="1">
    <citation type="journal article" date="2019" name="Int. J. Syst. Evol. Microbiol.">
        <title>The Global Catalogue of Microorganisms (GCM) 10K type strain sequencing project: providing services to taxonomists for standard genome sequencing and annotation.</title>
        <authorList>
            <consortium name="The Broad Institute Genomics Platform"/>
            <consortium name="The Broad Institute Genome Sequencing Center for Infectious Disease"/>
            <person name="Wu L."/>
            <person name="Ma J."/>
        </authorList>
    </citation>
    <scope>NUCLEOTIDE SEQUENCE [LARGE SCALE GENOMIC DNA]</scope>
    <source>
        <strain evidence="3">CCTCC AB 2013263</strain>
    </source>
</reference>
<evidence type="ECO:0000313" key="2">
    <source>
        <dbReference type="EMBL" id="MFC3861508.1"/>
    </source>
</evidence>
<evidence type="ECO:0000256" key="1">
    <source>
        <dbReference type="SAM" id="MobiDB-lite"/>
    </source>
</evidence>
<feature type="region of interest" description="Disordered" evidence="1">
    <location>
        <begin position="1"/>
        <end position="26"/>
    </location>
</feature>
<comment type="caution">
    <text evidence="2">The sequence shown here is derived from an EMBL/GenBank/DDBJ whole genome shotgun (WGS) entry which is preliminary data.</text>
</comment>
<gene>
    <name evidence="2" type="ORF">ACFOPQ_12130</name>
</gene>
<feature type="compositionally biased region" description="Polar residues" evidence="1">
    <location>
        <begin position="1"/>
        <end position="14"/>
    </location>
</feature>
<protein>
    <submittedName>
        <fullName evidence="2">Uncharacterized protein</fullName>
    </submittedName>
</protein>
<name>A0ABV8A742_9DEIO</name>
<proteinExistence type="predicted"/>
<keyword evidence="3" id="KW-1185">Reference proteome</keyword>
<dbReference type="Proteomes" id="UP001595748">
    <property type="component" value="Unassembled WGS sequence"/>
</dbReference>
<evidence type="ECO:0000313" key="3">
    <source>
        <dbReference type="Proteomes" id="UP001595748"/>
    </source>
</evidence>
<sequence>MGHVNDGSTRDSLLSTARQATQSQRRRVAEVKAREHVGAAGWAQTTTLESILRAGREGQAATDALRQVAYLTTEQLRSLSMREVGEQRDDHLEALENIVRSSHEQLGSAQVLDRLICDALEDVTHVPQDELNVKRLKGIHSRLHEQVSALNTIMEAARVQARTLEQVAELEHLSAQHQQRLHDIRQFSNEEELAALGDAGKEIVTRIAELDEAHPKQLDALQQIGEAVVDKLPETGANAAQQAETLEKIAQAAHEKAAEVRRED</sequence>
<organism evidence="2 3">
    <name type="scientific">Deinococcus antarcticus</name>
    <dbReference type="NCBI Taxonomy" id="1298767"/>
    <lineage>
        <taxon>Bacteria</taxon>
        <taxon>Thermotogati</taxon>
        <taxon>Deinococcota</taxon>
        <taxon>Deinococci</taxon>
        <taxon>Deinococcales</taxon>
        <taxon>Deinococcaceae</taxon>
        <taxon>Deinococcus</taxon>
    </lineage>
</organism>
<dbReference type="EMBL" id="JBHRZF010000144">
    <property type="protein sequence ID" value="MFC3861508.1"/>
    <property type="molecule type" value="Genomic_DNA"/>
</dbReference>
<accession>A0ABV8A742</accession>
<dbReference type="RefSeq" id="WP_380078476.1">
    <property type="nucleotide sequence ID" value="NZ_JBHRZF010000144.1"/>
</dbReference>